<dbReference type="InterPro" id="IPR012677">
    <property type="entry name" value="Nucleotide-bd_a/b_plait_sf"/>
</dbReference>
<evidence type="ECO:0000313" key="6">
    <source>
        <dbReference type="Proteomes" id="UP000245207"/>
    </source>
</evidence>
<gene>
    <name evidence="5" type="ORF">CTI12_AA449580</name>
</gene>
<evidence type="ECO:0000313" key="5">
    <source>
        <dbReference type="EMBL" id="PWA52985.1"/>
    </source>
</evidence>
<dbReference type="PANTHER" id="PTHR36617:SF15">
    <property type="entry name" value="REVERSE TRANSCRIPTASE ZINC-BINDING DOMAIN-CONTAINING PROTEIN"/>
    <property type="match status" value="1"/>
</dbReference>
<sequence>MEDEWTKVPSRWERGRKFKSGQSFGTRNVIKFFLSNLPSGCIPREVSEFMGYYGDVVGSYIARKRDKEGNRFGFISFRNVSNVAELEKRLNGVKMGKFRLKVNVAKFAVENVGLKGFEDRASGDKEKRNMHKGSITEDSGKEGQLKGQWNSFQPNCGPSFRAVLRGKPCVGRDSSAVSACKSIVVPDNVAAFIDMRNKALVGRVVDLKTLTCLKQFLVDNMFGGFNIVYIGGLSIILNFIVKEDAEKLRSLKELWSKWFSALDYWVGQSFPFERVAWLRILGVPLNLASNEVFDDIAGQYGKIVHPSQLSVEDGDLSVGLVGILVGDGVFINESLDLKWTNKVFKTWIREEGGKWEPECVGRVGALVVDKDNDDVKTMEESVPEVVDDVAVRGVVGDNVKSGVVLEEGELWDSMHGERGANDQMHGNSQGVFKDCGVFKSKAAVEVARDINPLKFSSTRNGPSLLKKPNKKCVNRRDRVNNHKSSPVEGVRPKKRCRNMEDDPFDLDRFIGISHCDKEGVSKTNVIIDGSQCQTVEEGLVDLNGPEGVASGDLEHGDVPKDTSEVGGDQLLKELEATVSVGAALGVELDSHEDLVLKSITDEGLGGLDKVPWLNKLKCRNGVDFLAIQETKAEIVSDSVGFSIWGKRDFGLDFVGAEGQSDGYADVVREAAGAVNVVGPPDVRLMKKFGRIRDGIKSWKQDMQLKENMEEEEAREVIEKMEIDMESRNLEEEEEWTLVECKKVINELEACHSSCRSWDFLPVRKNLNGVWSNVVKVLSRTMVSGLPIRRLFKGVVGNGNSISFWLDPWLLNIPLMCICPGLFKLESEKRCKISDRVKRVESGFCRFWKWKGTGSVEGFQSEWEILNSLLDEVTLSDACDGWRWIGVGKGVFTVSAVRNMLYDDKDFSNASVFEWCKWVPKKCNIFGWRAGMDRIPTMCALRSRNIPVADVTCVLCGDSEESLEHLFTGCIFASRIWHYISSWCKTQSFFVFSFKDLLDFHKFSGLAGIAKDLLYGIIIIGCWCIWKARNNLRFQSKKARVEDVIGEIKVLGFLWARSRAKVPLLDWERWCKFVIM</sequence>
<dbReference type="EMBL" id="PKPP01007588">
    <property type="protein sequence ID" value="PWA52985.1"/>
    <property type="molecule type" value="Genomic_DNA"/>
</dbReference>
<evidence type="ECO:0000256" key="1">
    <source>
        <dbReference type="PROSITE-ProRule" id="PRU00176"/>
    </source>
</evidence>
<dbReference type="InterPro" id="IPR035979">
    <property type="entry name" value="RBD_domain_sf"/>
</dbReference>
<evidence type="ECO:0000259" key="4">
    <source>
        <dbReference type="PROSITE" id="PS50102"/>
    </source>
</evidence>
<dbReference type="GO" id="GO:0003723">
    <property type="term" value="F:RNA binding"/>
    <property type="evidence" value="ECO:0007669"/>
    <property type="project" value="UniProtKB-UniRule"/>
</dbReference>
<dbReference type="GO" id="GO:0003964">
    <property type="term" value="F:RNA-directed DNA polymerase activity"/>
    <property type="evidence" value="ECO:0007669"/>
    <property type="project" value="UniProtKB-KW"/>
</dbReference>
<evidence type="ECO:0000256" key="2">
    <source>
        <dbReference type="SAM" id="MobiDB-lite"/>
    </source>
</evidence>
<dbReference type="SMART" id="SM00360">
    <property type="entry name" value="RRM"/>
    <property type="match status" value="1"/>
</dbReference>
<dbReference type="AlphaFoldDB" id="A0A2U1LVE0"/>
<dbReference type="PANTHER" id="PTHR36617">
    <property type="entry name" value="PROTEIN, PUTATIVE-RELATED"/>
    <property type="match status" value="1"/>
</dbReference>
<dbReference type="CDD" id="cd00590">
    <property type="entry name" value="RRM_SF"/>
    <property type="match status" value="1"/>
</dbReference>
<keyword evidence="3" id="KW-1133">Transmembrane helix</keyword>
<proteinExistence type="predicted"/>
<keyword evidence="5" id="KW-0695">RNA-directed DNA polymerase</keyword>
<accession>A0A2U1LVE0</accession>
<feature type="transmembrane region" description="Helical" evidence="3">
    <location>
        <begin position="1002"/>
        <end position="1025"/>
    </location>
</feature>
<dbReference type="Gene3D" id="3.30.70.330">
    <property type="match status" value="1"/>
</dbReference>
<feature type="region of interest" description="Disordered" evidence="2">
    <location>
        <begin position="123"/>
        <end position="144"/>
    </location>
</feature>
<keyword evidence="3" id="KW-0812">Transmembrane</keyword>
<protein>
    <submittedName>
        <fullName evidence="5">RNA-directed DNA polymerase, eukaryota</fullName>
    </submittedName>
</protein>
<reference evidence="5 6" key="1">
    <citation type="journal article" date="2018" name="Mol. Plant">
        <title>The genome of Artemisia annua provides insight into the evolution of Asteraceae family and artemisinin biosynthesis.</title>
        <authorList>
            <person name="Shen Q."/>
            <person name="Zhang L."/>
            <person name="Liao Z."/>
            <person name="Wang S."/>
            <person name="Yan T."/>
            <person name="Shi P."/>
            <person name="Liu M."/>
            <person name="Fu X."/>
            <person name="Pan Q."/>
            <person name="Wang Y."/>
            <person name="Lv Z."/>
            <person name="Lu X."/>
            <person name="Zhang F."/>
            <person name="Jiang W."/>
            <person name="Ma Y."/>
            <person name="Chen M."/>
            <person name="Hao X."/>
            <person name="Li L."/>
            <person name="Tang Y."/>
            <person name="Lv G."/>
            <person name="Zhou Y."/>
            <person name="Sun X."/>
            <person name="Brodelius P.E."/>
            <person name="Rose J.K.C."/>
            <person name="Tang K."/>
        </authorList>
    </citation>
    <scope>NUCLEOTIDE SEQUENCE [LARGE SCALE GENOMIC DNA]</scope>
    <source>
        <strain evidence="6">cv. Huhao1</strain>
        <tissue evidence="5">Leaf</tissue>
    </source>
</reference>
<dbReference type="PROSITE" id="PS50102">
    <property type="entry name" value="RRM"/>
    <property type="match status" value="1"/>
</dbReference>
<name>A0A2U1LVE0_ARTAN</name>
<dbReference type="Pfam" id="PF00076">
    <property type="entry name" value="RRM_1"/>
    <property type="match status" value="1"/>
</dbReference>
<dbReference type="STRING" id="35608.A0A2U1LVE0"/>
<dbReference type="Pfam" id="PF13966">
    <property type="entry name" value="zf-RVT"/>
    <property type="match status" value="1"/>
</dbReference>
<dbReference type="InterPro" id="IPR000504">
    <property type="entry name" value="RRM_dom"/>
</dbReference>
<keyword evidence="3" id="KW-0472">Membrane</keyword>
<evidence type="ECO:0000256" key="3">
    <source>
        <dbReference type="SAM" id="Phobius"/>
    </source>
</evidence>
<dbReference type="Proteomes" id="UP000245207">
    <property type="component" value="Unassembled WGS sequence"/>
</dbReference>
<dbReference type="OrthoDB" id="8942927at2759"/>
<keyword evidence="5" id="KW-0548">Nucleotidyltransferase</keyword>
<feature type="compositionally biased region" description="Basic and acidic residues" evidence="2">
    <location>
        <begin position="134"/>
        <end position="144"/>
    </location>
</feature>
<keyword evidence="6" id="KW-1185">Reference proteome</keyword>
<keyword evidence="5" id="KW-0808">Transferase</keyword>
<comment type="caution">
    <text evidence="5">The sequence shown here is derived from an EMBL/GenBank/DDBJ whole genome shotgun (WGS) entry which is preliminary data.</text>
</comment>
<dbReference type="SUPFAM" id="SSF54928">
    <property type="entry name" value="RNA-binding domain, RBD"/>
    <property type="match status" value="1"/>
</dbReference>
<feature type="domain" description="RRM" evidence="4">
    <location>
        <begin position="30"/>
        <end position="107"/>
    </location>
</feature>
<keyword evidence="1" id="KW-0694">RNA-binding</keyword>
<dbReference type="InterPro" id="IPR026960">
    <property type="entry name" value="RVT-Znf"/>
</dbReference>
<organism evidence="5 6">
    <name type="scientific">Artemisia annua</name>
    <name type="common">Sweet wormwood</name>
    <dbReference type="NCBI Taxonomy" id="35608"/>
    <lineage>
        <taxon>Eukaryota</taxon>
        <taxon>Viridiplantae</taxon>
        <taxon>Streptophyta</taxon>
        <taxon>Embryophyta</taxon>
        <taxon>Tracheophyta</taxon>
        <taxon>Spermatophyta</taxon>
        <taxon>Magnoliopsida</taxon>
        <taxon>eudicotyledons</taxon>
        <taxon>Gunneridae</taxon>
        <taxon>Pentapetalae</taxon>
        <taxon>asterids</taxon>
        <taxon>campanulids</taxon>
        <taxon>Asterales</taxon>
        <taxon>Asteraceae</taxon>
        <taxon>Asteroideae</taxon>
        <taxon>Anthemideae</taxon>
        <taxon>Artemisiinae</taxon>
        <taxon>Artemisia</taxon>
    </lineage>
</organism>